<keyword evidence="3" id="KW-1185">Reference proteome</keyword>
<dbReference type="Proteomes" id="UP000054498">
    <property type="component" value="Unassembled WGS sequence"/>
</dbReference>
<sequence>MTDAVDFLDQFNVRRASDVTIRFTVLASAPGAEPPAKRQRCDTAHEEQYQQQDQGREQEPGGQPDETSSQGRLRAVVREIYGHSMILTKASEWAERMLSPEWSAETPGVLDVELDDEGEVPAAELLFKSMYSTADAGRPLKGADQATLLQVLLLADRLRAERALCAAVNALLATADTSMAGVLDWDTILALYALPPAVAKSKALKPLWNAGAAALQHRLGDLDAAWLDAGCRAQLLALPFEALRHLLSDERTRVSSENTVVYTVAAWINDNAGGVDGAMQRAALAHYVRAPHLSKLYCASAGSWLLTRWSPHISAADVHCATDLQEADDSSKLRTRLLKAKGLPLAHRSAWRLPPRPTSSVKEAVVEWRVPLSEMRQLYEQAAAGAEVGESLQVCSEAVVFQGCEWEARVKCKKREAGVILRATLNVSLPPGCGAAAVLAAMVAFQKKPPADDAHDPALRFSAWSIEVGTGQGCTDVFGLGELKEWDEVAWRNKGLVGQDGRVGVRFTIRGVK</sequence>
<name>A0A0D2KXA8_9CHLO</name>
<evidence type="ECO:0000313" key="2">
    <source>
        <dbReference type="EMBL" id="KIY99943.1"/>
    </source>
</evidence>
<dbReference type="PANTHER" id="PTHR46336:SF3">
    <property type="entry name" value="BTB_POZ DOMAIN-CONTAINING PROTEIN POB1"/>
    <property type="match status" value="1"/>
</dbReference>
<dbReference type="InterPro" id="IPR045890">
    <property type="entry name" value="POB1-like"/>
</dbReference>
<dbReference type="OrthoDB" id="549425at2759"/>
<feature type="compositionally biased region" description="Basic and acidic residues" evidence="1">
    <location>
        <begin position="35"/>
        <end position="59"/>
    </location>
</feature>
<evidence type="ECO:0000256" key="1">
    <source>
        <dbReference type="SAM" id="MobiDB-lite"/>
    </source>
</evidence>
<evidence type="ECO:0008006" key="4">
    <source>
        <dbReference type="Google" id="ProtNLM"/>
    </source>
</evidence>
<feature type="region of interest" description="Disordered" evidence="1">
    <location>
        <begin position="30"/>
        <end position="72"/>
    </location>
</feature>
<dbReference type="InterPro" id="IPR011333">
    <property type="entry name" value="SKP1/BTB/POZ_sf"/>
</dbReference>
<organism evidence="2 3">
    <name type="scientific">Monoraphidium neglectum</name>
    <dbReference type="NCBI Taxonomy" id="145388"/>
    <lineage>
        <taxon>Eukaryota</taxon>
        <taxon>Viridiplantae</taxon>
        <taxon>Chlorophyta</taxon>
        <taxon>core chlorophytes</taxon>
        <taxon>Chlorophyceae</taxon>
        <taxon>CS clade</taxon>
        <taxon>Sphaeropleales</taxon>
        <taxon>Selenastraceae</taxon>
        <taxon>Monoraphidium</taxon>
    </lineage>
</organism>
<dbReference type="Gene3D" id="3.30.710.10">
    <property type="entry name" value="Potassium Channel Kv1.1, Chain A"/>
    <property type="match status" value="1"/>
</dbReference>
<dbReference type="AlphaFoldDB" id="A0A0D2KXA8"/>
<dbReference type="PANTHER" id="PTHR46336">
    <property type="entry name" value="OS02G0260700 PROTEIN"/>
    <property type="match status" value="1"/>
</dbReference>
<dbReference type="GeneID" id="25740895"/>
<dbReference type="Gene3D" id="1.25.40.420">
    <property type="match status" value="1"/>
</dbReference>
<proteinExistence type="predicted"/>
<accession>A0A0D2KXA8</accession>
<evidence type="ECO:0000313" key="3">
    <source>
        <dbReference type="Proteomes" id="UP000054498"/>
    </source>
</evidence>
<gene>
    <name evidence="2" type="ORF">MNEG_8019</name>
</gene>
<dbReference type="STRING" id="145388.A0A0D2KXA8"/>
<dbReference type="KEGG" id="mng:MNEG_8019"/>
<protein>
    <recommendedName>
        <fullName evidence="4">BACK domain-containing protein</fullName>
    </recommendedName>
</protein>
<dbReference type="EMBL" id="KK101697">
    <property type="protein sequence ID" value="KIY99943.1"/>
    <property type="molecule type" value="Genomic_DNA"/>
</dbReference>
<reference evidence="2 3" key="1">
    <citation type="journal article" date="2013" name="BMC Genomics">
        <title>Reconstruction of the lipid metabolism for the microalga Monoraphidium neglectum from its genome sequence reveals characteristics suitable for biofuel production.</title>
        <authorList>
            <person name="Bogen C."/>
            <person name="Al-Dilaimi A."/>
            <person name="Albersmeier A."/>
            <person name="Wichmann J."/>
            <person name="Grundmann M."/>
            <person name="Rupp O."/>
            <person name="Lauersen K.J."/>
            <person name="Blifernez-Klassen O."/>
            <person name="Kalinowski J."/>
            <person name="Goesmann A."/>
            <person name="Mussgnug J.H."/>
            <person name="Kruse O."/>
        </authorList>
    </citation>
    <scope>NUCLEOTIDE SEQUENCE [LARGE SCALE GENOMIC DNA]</scope>
    <source>
        <strain evidence="2 3">SAG 48.87</strain>
    </source>
</reference>
<dbReference type="RefSeq" id="XP_013898963.1">
    <property type="nucleotide sequence ID" value="XM_014043509.1"/>
</dbReference>